<dbReference type="Proteomes" id="UP001341135">
    <property type="component" value="Chromosome"/>
</dbReference>
<reference evidence="2 3" key="1">
    <citation type="submission" date="2023-09" db="EMBL/GenBank/DDBJ databases">
        <title>Pyrofollis japonicus gen. nov. sp. nov., a novel member of the family Pyrodictiaceae isolated from the Iheya North hydrothermal field.</title>
        <authorList>
            <person name="Miyazaki U."/>
            <person name="Sanari M."/>
            <person name="Tame A."/>
            <person name="Kitajima M."/>
            <person name="Okamoto A."/>
            <person name="Sawayama S."/>
            <person name="Miyazaki J."/>
            <person name="Takai K."/>
            <person name="Nakagawa S."/>
        </authorList>
    </citation>
    <scope>NUCLEOTIDE SEQUENCE [LARGE SCALE GENOMIC DNA]</scope>
    <source>
        <strain evidence="2 3">AV2</strain>
    </source>
</reference>
<organism evidence="2 3">
    <name type="scientific">Pyrodictium abyssi</name>
    <dbReference type="NCBI Taxonomy" id="54256"/>
    <lineage>
        <taxon>Archaea</taxon>
        <taxon>Thermoproteota</taxon>
        <taxon>Thermoprotei</taxon>
        <taxon>Desulfurococcales</taxon>
        <taxon>Pyrodictiaceae</taxon>
        <taxon>Pyrodictium</taxon>
    </lineage>
</organism>
<evidence type="ECO:0000313" key="3">
    <source>
        <dbReference type="Proteomes" id="UP001341135"/>
    </source>
</evidence>
<proteinExistence type="predicted"/>
<dbReference type="RefSeq" id="WP_338248753.1">
    <property type="nucleotide sequence ID" value="NZ_AP028907.1"/>
</dbReference>
<keyword evidence="1" id="KW-0812">Transmembrane</keyword>
<feature type="transmembrane region" description="Helical" evidence="1">
    <location>
        <begin position="136"/>
        <end position="158"/>
    </location>
</feature>
<evidence type="ECO:0000313" key="2">
    <source>
        <dbReference type="EMBL" id="BES81924.1"/>
    </source>
</evidence>
<name>A0ABM8IYE5_9CREN</name>
<feature type="transmembrane region" description="Helical" evidence="1">
    <location>
        <begin position="192"/>
        <end position="221"/>
    </location>
</feature>
<keyword evidence="1" id="KW-1133">Transmembrane helix</keyword>
<feature type="transmembrane region" description="Helical" evidence="1">
    <location>
        <begin position="301"/>
        <end position="317"/>
    </location>
</feature>
<feature type="transmembrane region" description="Helical" evidence="1">
    <location>
        <begin position="347"/>
        <end position="364"/>
    </location>
</feature>
<keyword evidence="3" id="KW-1185">Reference proteome</keyword>
<sequence>MERWRVLRTLQRSGLLDTAAGLLVGLYASLLFRGLVAGSGLPSFEHGVFRDANIAFYISYATMIDAWGSLCVPTWFGFFDTVRFYPPLGNMLIYLLGAVLDGDYVRAAMLAYMVVLVAFVSGFYTLIYTLTGSRLAGLLAALLLPLVHGYASTIALYWEYNRLLGEAFMFHALARLHAFMERGDRRLALSAAAYMALVLLSNLVAFIEALALALATVMYWARRHLAEGAGPEELLYLAQRLALASLFFLGLTLWWLAPAIAPYGLGHYLRIKTPLGFKARVVALALQSGALPPLWSPAVQLPLLVAGAVALIIHLLLRSRGSVLAYYAAALAVLIAVYGQGLRLLPSLGAVLAAAVASLPPAVAERVGGRYRWVAAAAAMIPAMLLAGFYLGAYLGVYSTLLRPDYSFMGSDEYRVAVWLRDNLPEGCKAYLMHGPRFRGGMWVNVFAPRVEQVLGGYVEGALPGVGDEYLRLDYIIKETGDWYTAYQLMKKLGVVYLVVDRAWMESHWGSVVERLEKRGLIEPVDEVNKQLGYSMVYRVVNATCTDGSRAPGLFECLALPSRIVGAGLSAASMLLFARWLRRLED</sequence>
<feature type="transmembrane region" description="Helical" evidence="1">
    <location>
        <begin position="20"/>
        <end position="42"/>
    </location>
</feature>
<feature type="transmembrane region" description="Helical" evidence="1">
    <location>
        <begin position="109"/>
        <end position="130"/>
    </location>
</feature>
<gene>
    <name evidence="2" type="ORF">PABY_14910</name>
</gene>
<accession>A0ABM8IYE5</accession>
<feature type="transmembrane region" description="Helical" evidence="1">
    <location>
        <begin position="54"/>
        <end position="78"/>
    </location>
</feature>
<feature type="transmembrane region" description="Helical" evidence="1">
    <location>
        <begin position="324"/>
        <end position="341"/>
    </location>
</feature>
<keyword evidence="1" id="KW-0472">Membrane</keyword>
<evidence type="ECO:0008006" key="4">
    <source>
        <dbReference type="Google" id="ProtNLM"/>
    </source>
</evidence>
<evidence type="ECO:0000256" key="1">
    <source>
        <dbReference type="SAM" id="Phobius"/>
    </source>
</evidence>
<dbReference type="EMBL" id="AP028907">
    <property type="protein sequence ID" value="BES81924.1"/>
    <property type="molecule type" value="Genomic_DNA"/>
</dbReference>
<feature type="transmembrane region" description="Helical" evidence="1">
    <location>
        <begin position="241"/>
        <end position="265"/>
    </location>
</feature>
<dbReference type="GeneID" id="89289502"/>
<feature type="transmembrane region" description="Helical" evidence="1">
    <location>
        <begin position="373"/>
        <end position="397"/>
    </location>
</feature>
<protein>
    <recommendedName>
        <fullName evidence="4">Glycosyltransferase RgtA/B/C/D-like domain-containing protein</fullName>
    </recommendedName>
</protein>